<evidence type="ECO:0000256" key="4">
    <source>
        <dbReference type="ARBA" id="ARBA00022679"/>
    </source>
</evidence>
<sequence>MHVTRIERIERIARIKAAALAGARGLALSLLSLAGSLTLLVACIVSIACTVVGVGLFTTPPLLRLVRSHVDVRRTLAARWCGVTIPRGAYRPRPGDRLPGLLGQPDACLRLLRDPATWRDLRWLAADMTAGFATALLPAALVVYPIEGYVVAAGLWRVLGGGAWWYGFVPVSGQATALAAAVLATLIAVAGYYAAEPMLRVHFTLTRWLLAPRGAELRHRVEELARTRHDAVDASAAELRRIERDLHDGAQARLVAMGMHLGTVDALMESDPATARALLARARADSVQALEELRELVRGIYPPVLAERGLADAVRALALRMPVPVEPRTQLPGRPEAAVESAAYFATSEALTNAAKHAAATCVHLELAHHDGVLHIDVTDDGRGGADPEGSGLRGIARRLDAFDGTLTVHSPEGGPTSVTMEIPCRLLPPGSVA</sequence>
<keyword evidence="7" id="KW-0067">ATP-binding</keyword>
<evidence type="ECO:0000256" key="8">
    <source>
        <dbReference type="ARBA" id="ARBA00023012"/>
    </source>
</evidence>
<dbReference type="EMBL" id="JAOZYC010000001">
    <property type="protein sequence ID" value="MEB8336106.1"/>
    <property type="molecule type" value="Genomic_DNA"/>
</dbReference>
<comment type="caution">
    <text evidence="11">The sequence shown here is derived from an EMBL/GenBank/DDBJ whole genome shotgun (WGS) entry which is preliminary data.</text>
</comment>
<keyword evidence="8" id="KW-0902">Two-component regulatory system</keyword>
<evidence type="ECO:0000256" key="1">
    <source>
        <dbReference type="ARBA" id="ARBA00000085"/>
    </source>
</evidence>
<name>A0ABU6EZM0_9ACTN</name>
<feature type="transmembrane region" description="Helical" evidence="9">
    <location>
        <begin position="123"/>
        <end position="143"/>
    </location>
</feature>
<dbReference type="RefSeq" id="WP_326013674.1">
    <property type="nucleotide sequence ID" value="NZ_JAOZYC010000001.1"/>
</dbReference>
<dbReference type="Pfam" id="PF07730">
    <property type="entry name" value="HisKA_3"/>
    <property type="match status" value="1"/>
</dbReference>
<evidence type="ECO:0000313" key="12">
    <source>
        <dbReference type="Proteomes" id="UP001354931"/>
    </source>
</evidence>
<dbReference type="SUPFAM" id="SSF55874">
    <property type="entry name" value="ATPase domain of HSP90 chaperone/DNA topoisomerase II/histidine kinase"/>
    <property type="match status" value="1"/>
</dbReference>
<keyword evidence="12" id="KW-1185">Reference proteome</keyword>
<keyword evidence="6" id="KW-0418">Kinase</keyword>
<dbReference type="SMART" id="SM00387">
    <property type="entry name" value="HATPase_c"/>
    <property type="match status" value="1"/>
</dbReference>
<feature type="transmembrane region" description="Helical" evidence="9">
    <location>
        <begin position="37"/>
        <end position="57"/>
    </location>
</feature>
<feature type="domain" description="Histidine kinase/HSP90-like ATPase" evidence="10">
    <location>
        <begin position="338"/>
        <end position="427"/>
    </location>
</feature>
<accession>A0ABU6EZM0</accession>
<keyword evidence="9" id="KW-0472">Membrane</keyword>
<keyword evidence="9" id="KW-0812">Transmembrane</keyword>
<dbReference type="InterPro" id="IPR036890">
    <property type="entry name" value="HATPase_C_sf"/>
</dbReference>
<dbReference type="Pfam" id="PF13796">
    <property type="entry name" value="Sensor"/>
    <property type="match status" value="1"/>
</dbReference>
<dbReference type="InterPro" id="IPR003594">
    <property type="entry name" value="HATPase_dom"/>
</dbReference>
<dbReference type="Gene3D" id="1.20.5.1930">
    <property type="match status" value="1"/>
</dbReference>
<gene>
    <name evidence="11" type="ORF">OKJ99_01045</name>
</gene>
<keyword evidence="4" id="KW-0808">Transferase</keyword>
<dbReference type="InterPro" id="IPR011712">
    <property type="entry name" value="Sig_transdc_His_kin_sub3_dim/P"/>
</dbReference>
<dbReference type="InterPro" id="IPR050482">
    <property type="entry name" value="Sensor_HK_TwoCompSys"/>
</dbReference>
<feature type="transmembrane region" description="Helical" evidence="9">
    <location>
        <begin position="12"/>
        <end position="31"/>
    </location>
</feature>
<protein>
    <recommendedName>
        <fullName evidence="2">histidine kinase</fullName>
        <ecNumber evidence="2">2.7.13.3</ecNumber>
    </recommendedName>
</protein>
<evidence type="ECO:0000259" key="10">
    <source>
        <dbReference type="SMART" id="SM00387"/>
    </source>
</evidence>
<comment type="catalytic activity">
    <reaction evidence="1">
        <text>ATP + protein L-histidine = ADP + protein N-phospho-L-histidine.</text>
        <dbReference type="EC" id="2.7.13.3"/>
    </reaction>
</comment>
<feature type="transmembrane region" description="Helical" evidence="9">
    <location>
        <begin position="175"/>
        <end position="195"/>
    </location>
</feature>
<dbReference type="Proteomes" id="UP001354931">
    <property type="component" value="Unassembled WGS sequence"/>
</dbReference>
<evidence type="ECO:0000256" key="5">
    <source>
        <dbReference type="ARBA" id="ARBA00022741"/>
    </source>
</evidence>
<dbReference type="EC" id="2.7.13.3" evidence="2"/>
<dbReference type="Pfam" id="PF02518">
    <property type="entry name" value="HATPase_c"/>
    <property type="match status" value="1"/>
</dbReference>
<evidence type="ECO:0000256" key="2">
    <source>
        <dbReference type="ARBA" id="ARBA00012438"/>
    </source>
</evidence>
<organism evidence="11 12">
    <name type="scientific">Streptomyces endophyticus</name>
    <dbReference type="NCBI Taxonomy" id="714166"/>
    <lineage>
        <taxon>Bacteria</taxon>
        <taxon>Bacillati</taxon>
        <taxon>Actinomycetota</taxon>
        <taxon>Actinomycetes</taxon>
        <taxon>Kitasatosporales</taxon>
        <taxon>Streptomycetaceae</taxon>
        <taxon>Streptomyces</taxon>
    </lineage>
</organism>
<evidence type="ECO:0000256" key="6">
    <source>
        <dbReference type="ARBA" id="ARBA00022777"/>
    </source>
</evidence>
<dbReference type="InterPro" id="IPR025828">
    <property type="entry name" value="Put_sensor_dom"/>
</dbReference>
<evidence type="ECO:0000256" key="9">
    <source>
        <dbReference type="SAM" id="Phobius"/>
    </source>
</evidence>
<proteinExistence type="predicted"/>
<reference evidence="11 12" key="1">
    <citation type="submission" date="2022-10" db="EMBL/GenBank/DDBJ databases">
        <authorList>
            <person name="Xie J."/>
            <person name="Shen N."/>
        </authorList>
    </citation>
    <scope>NUCLEOTIDE SEQUENCE [LARGE SCALE GENOMIC DNA]</scope>
    <source>
        <strain evidence="11 12">YIM65594</strain>
    </source>
</reference>
<dbReference type="PANTHER" id="PTHR24421">
    <property type="entry name" value="NITRATE/NITRITE SENSOR PROTEIN NARX-RELATED"/>
    <property type="match status" value="1"/>
</dbReference>
<keyword evidence="9" id="KW-1133">Transmembrane helix</keyword>
<keyword evidence="3" id="KW-0597">Phosphoprotein</keyword>
<dbReference type="CDD" id="cd16917">
    <property type="entry name" value="HATPase_UhpB-NarQ-NarX-like"/>
    <property type="match status" value="1"/>
</dbReference>
<keyword evidence="5" id="KW-0547">Nucleotide-binding</keyword>
<evidence type="ECO:0000256" key="7">
    <source>
        <dbReference type="ARBA" id="ARBA00022840"/>
    </source>
</evidence>
<evidence type="ECO:0000256" key="3">
    <source>
        <dbReference type="ARBA" id="ARBA00022553"/>
    </source>
</evidence>
<dbReference type="Gene3D" id="3.30.565.10">
    <property type="entry name" value="Histidine kinase-like ATPase, C-terminal domain"/>
    <property type="match status" value="1"/>
</dbReference>
<dbReference type="PANTHER" id="PTHR24421:SF10">
    <property type="entry name" value="NITRATE_NITRITE SENSOR PROTEIN NARQ"/>
    <property type="match status" value="1"/>
</dbReference>
<evidence type="ECO:0000313" key="11">
    <source>
        <dbReference type="EMBL" id="MEB8336106.1"/>
    </source>
</evidence>